<dbReference type="Proteomes" id="UP001152795">
    <property type="component" value="Unassembled WGS sequence"/>
</dbReference>
<protein>
    <submittedName>
        <fullName evidence="1">Uncharacterized protein</fullName>
    </submittedName>
</protein>
<comment type="caution">
    <text evidence="1">The sequence shown here is derived from an EMBL/GenBank/DDBJ whole genome shotgun (WGS) entry which is preliminary data.</text>
</comment>
<dbReference type="EMBL" id="CACRXK020030381">
    <property type="protein sequence ID" value="CAB4042561.1"/>
    <property type="molecule type" value="Genomic_DNA"/>
</dbReference>
<name>A0A7D9K8M0_PARCT</name>
<sequence length="66" mass="7610">MAKGPVFGKSILVSLEKGIFSHTSNSSEMDKPETEHCDRRYRHYDQGRESTQRFMVNGKSNCSRTR</sequence>
<reference evidence="1" key="1">
    <citation type="submission" date="2020-04" db="EMBL/GenBank/DDBJ databases">
        <authorList>
            <person name="Alioto T."/>
            <person name="Alioto T."/>
            <person name="Gomez Garrido J."/>
        </authorList>
    </citation>
    <scope>NUCLEOTIDE SEQUENCE</scope>
    <source>
        <strain evidence="1">A484AB</strain>
    </source>
</reference>
<evidence type="ECO:0000313" key="2">
    <source>
        <dbReference type="Proteomes" id="UP001152795"/>
    </source>
</evidence>
<organism evidence="1 2">
    <name type="scientific">Paramuricea clavata</name>
    <name type="common">Red gorgonian</name>
    <name type="synonym">Violescent sea-whip</name>
    <dbReference type="NCBI Taxonomy" id="317549"/>
    <lineage>
        <taxon>Eukaryota</taxon>
        <taxon>Metazoa</taxon>
        <taxon>Cnidaria</taxon>
        <taxon>Anthozoa</taxon>
        <taxon>Octocorallia</taxon>
        <taxon>Malacalcyonacea</taxon>
        <taxon>Plexauridae</taxon>
        <taxon>Paramuricea</taxon>
    </lineage>
</organism>
<proteinExistence type="predicted"/>
<gene>
    <name evidence="1" type="ORF">PACLA_8A074365</name>
</gene>
<evidence type="ECO:0000313" key="1">
    <source>
        <dbReference type="EMBL" id="CAB4042561.1"/>
    </source>
</evidence>
<keyword evidence="2" id="KW-1185">Reference proteome</keyword>
<dbReference type="AlphaFoldDB" id="A0A7D9K8M0"/>
<accession>A0A7D9K8M0</accession>